<evidence type="ECO:0000313" key="2">
    <source>
        <dbReference type="EMBL" id="KKK54044.1"/>
    </source>
</evidence>
<sequence>MKPGKYNDNDPYQFRMYRELSEKERKQLGEKIKRLDIQCDTLIDNRMKLLKALKLIYRKHVCDDQNVSWGEVSQCLLDTLCEVMGDKAYQEWSESERRRYETNAEVKP</sequence>
<accession>A0A0F8YIP5</accession>
<dbReference type="EMBL" id="LAZR01066200">
    <property type="protein sequence ID" value="KKK54044.1"/>
    <property type="molecule type" value="Genomic_DNA"/>
</dbReference>
<keyword evidence="1" id="KW-0175">Coiled coil</keyword>
<evidence type="ECO:0000256" key="1">
    <source>
        <dbReference type="SAM" id="Coils"/>
    </source>
</evidence>
<reference evidence="2" key="1">
    <citation type="journal article" date="2015" name="Nature">
        <title>Complex archaea that bridge the gap between prokaryotes and eukaryotes.</title>
        <authorList>
            <person name="Spang A."/>
            <person name="Saw J.H."/>
            <person name="Jorgensen S.L."/>
            <person name="Zaremba-Niedzwiedzka K."/>
            <person name="Martijn J."/>
            <person name="Lind A.E."/>
            <person name="van Eijk R."/>
            <person name="Schleper C."/>
            <person name="Guy L."/>
            <person name="Ettema T.J."/>
        </authorList>
    </citation>
    <scope>NUCLEOTIDE SEQUENCE</scope>
</reference>
<protein>
    <submittedName>
        <fullName evidence="2">Uncharacterized protein</fullName>
    </submittedName>
</protein>
<name>A0A0F8YIP5_9ZZZZ</name>
<comment type="caution">
    <text evidence="2">The sequence shown here is derived from an EMBL/GenBank/DDBJ whole genome shotgun (WGS) entry which is preliminary data.</text>
</comment>
<gene>
    <name evidence="2" type="ORF">LCGC14_3088670</name>
</gene>
<feature type="coiled-coil region" evidence="1">
    <location>
        <begin position="18"/>
        <end position="45"/>
    </location>
</feature>
<organism evidence="2">
    <name type="scientific">marine sediment metagenome</name>
    <dbReference type="NCBI Taxonomy" id="412755"/>
    <lineage>
        <taxon>unclassified sequences</taxon>
        <taxon>metagenomes</taxon>
        <taxon>ecological metagenomes</taxon>
    </lineage>
</organism>
<dbReference type="AlphaFoldDB" id="A0A0F8YIP5"/>
<proteinExistence type="predicted"/>